<dbReference type="HAMAP" id="MF_01008">
    <property type="entry name" value="MraZ"/>
    <property type="match status" value="1"/>
</dbReference>
<dbReference type="PANTHER" id="PTHR34701">
    <property type="entry name" value="TRANSCRIPTIONAL REGULATOR MRAZ"/>
    <property type="match status" value="1"/>
</dbReference>
<dbReference type="CDD" id="cd16320">
    <property type="entry name" value="MraZ_N"/>
    <property type="match status" value="1"/>
</dbReference>
<dbReference type="SUPFAM" id="SSF89447">
    <property type="entry name" value="AbrB/MazE/MraZ-like"/>
    <property type="match status" value="1"/>
</dbReference>
<dbReference type="PROSITE" id="PS51740">
    <property type="entry name" value="SPOVT_ABRB"/>
    <property type="match status" value="2"/>
</dbReference>
<comment type="subunit">
    <text evidence="7">Forms oligomers.</text>
</comment>
<feature type="domain" description="SpoVT-AbrB" evidence="8">
    <location>
        <begin position="76"/>
        <end position="119"/>
    </location>
</feature>
<dbReference type="Pfam" id="PF02381">
    <property type="entry name" value="MraZ"/>
    <property type="match status" value="2"/>
</dbReference>
<evidence type="ECO:0000256" key="1">
    <source>
        <dbReference type="ARBA" id="ARBA00013860"/>
    </source>
</evidence>
<evidence type="ECO:0000313" key="9">
    <source>
        <dbReference type="EMBL" id="PIP04818.1"/>
    </source>
</evidence>
<evidence type="ECO:0000256" key="2">
    <source>
        <dbReference type="ARBA" id="ARBA00022490"/>
    </source>
</evidence>
<keyword evidence="3" id="KW-0677">Repeat</keyword>
<evidence type="ECO:0000313" key="10">
    <source>
        <dbReference type="Proteomes" id="UP000231388"/>
    </source>
</evidence>
<gene>
    <name evidence="7 9" type="primary">mraZ</name>
    <name evidence="9" type="ORF">COX53_00450</name>
</gene>
<keyword evidence="6 7" id="KW-0804">Transcription</keyword>
<reference evidence="9 10" key="1">
    <citation type="submission" date="2017-09" db="EMBL/GenBank/DDBJ databases">
        <title>Depth-based differentiation of microbial function through sediment-hosted aquifers and enrichment of novel symbionts in the deep terrestrial subsurface.</title>
        <authorList>
            <person name="Probst A.J."/>
            <person name="Ladd B."/>
            <person name="Jarett J.K."/>
            <person name="Geller-Mcgrath D.E."/>
            <person name="Sieber C.M."/>
            <person name="Emerson J.B."/>
            <person name="Anantharaman K."/>
            <person name="Thomas B.C."/>
            <person name="Malmstrom R."/>
            <person name="Stieglmeier M."/>
            <person name="Klingl A."/>
            <person name="Woyke T."/>
            <person name="Ryan C.M."/>
            <person name="Banfield J.F."/>
        </authorList>
    </citation>
    <scope>NUCLEOTIDE SEQUENCE [LARGE SCALE GENOMIC DNA]</scope>
    <source>
        <strain evidence="9">CG23_combo_of_CG06-09_8_20_14_all_40_14</strain>
    </source>
</reference>
<evidence type="ECO:0000256" key="5">
    <source>
        <dbReference type="ARBA" id="ARBA00023125"/>
    </source>
</evidence>
<dbReference type="GO" id="GO:0000976">
    <property type="term" value="F:transcription cis-regulatory region binding"/>
    <property type="evidence" value="ECO:0007669"/>
    <property type="project" value="TreeGrafter"/>
</dbReference>
<keyword evidence="4 7" id="KW-0805">Transcription regulation</keyword>
<dbReference type="InterPro" id="IPR038619">
    <property type="entry name" value="MraZ_sf"/>
</dbReference>
<dbReference type="Proteomes" id="UP000231388">
    <property type="component" value="Unassembled WGS sequence"/>
</dbReference>
<name>A0A2G9XCU3_UNCKA</name>
<dbReference type="GO" id="GO:0003700">
    <property type="term" value="F:DNA-binding transcription factor activity"/>
    <property type="evidence" value="ECO:0007669"/>
    <property type="project" value="UniProtKB-UniRule"/>
</dbReference>
<dbReference type="InterPro" id="IPR037914">
    <property type="entry name" value="SpoVT-AbrB_sf"/>
</dbReference>
<sequence length="143" mass="16209">MLIGEYRNKLDEKNRVALPKKFRAGLGDKVVVARGYEGCLIVVSQKSWKFLIEETVKGPFTSGVLRDTTRFLLGGAFEVELDGQGRFVLPKNLLNYAMLHGEACFVGLGRWVEVWDSAKWDERLKFLYTHGSEIADKLSLLEI</sequence>
<organism evidence="9 10">
    <name type="scientific">candidate division WWE3 bacterium CG23_combo_of_CG06-09_8_20_14_all_40_14</name>
    <dbReference type="NCBI Taxonomy" id="1975095"/>
    <lineage>
        <taxon>Bacteria</taxon>
        <taxon>Katanobacteria</taxon>
    </lineage>
</organism>
<dbReference type="InterPro" id="IPR035642">
    <property type="entry name" value="MraZ_N"/>
</dbReference>
<dbReference type="GO" id="GO:0005737">
    <property type="term" value="C:cytoplasm"/>
    <property type="evidence" value="ECO:0007669"/>
    <property type="project" value="UniProtKB-UniRule"/>
</dbReference>
<comment type="subcellular location">
    <subcellularLocation>
        <location evidence="7">Cytoplasm</location>
        <location evidence="7">Nucleoid</location>
    </subcellularLocation>
</comment>
<dbReference type="InterPro" id="IPR035644">
    <property type="entry name" value="MraZ_C"/>
</dbReference>
<comment type="similarity">
    <text evidence="7">Belongs to the MraZ family.</text>
</comment>
<dbReference type="NCBIfam" id="TIGR00242">
    <property type="entry name" value="division/cell wall cluster transcriptional repressor MraZ"/>
    <property type="match status" value="1"/>
</dbReference>
<protein>
    <recommendedName>
        <fullName evidence="1 7">Transcriptional regulator MraZ</fullName>
    </recommendedName>
</protein>
<dbReference type="CDD" id="cd16321">
    <property type="entry name" value="MraZ_C"/>
    <property type="match status" value="1"/>
</dbReference>
<dbReference type="AlphaFoldDB" id="A0A2G9XCU3"/>
<dbReference type="InterPro" id="IPR007159">
    <property type="entry name" value="SpoVT-AbrB_dom"/>
</dbReference>
<evidence type="ECO:0000256" key="3">
    <source>
        <dbReference type="ARBA" id="ARBA00022737"/>
    </source>
</evidence>
<dbReference type="GO" id="GO:2000143">
    <property type="term" value="P:negative regulation of DNA-templated transcription initiation"/>
    <property type="evidence" value="ECO:0007669"/>
    <property type="project" value="TreeGrafter"/>
</dbReference>
<evidence type="ECO:0000256" key="6">
    <source>
        <dbReference type="ARBA" id="ARBA00023163"/>
    </source>
</evidence>
<evidence type="ECO:0000256" key="4">
    <source>
        <dbReference type="ARBA" id="ARBA00023015"/>
    </source>
</evidence>
<dbReference type="EMBL" id="PCQY01000006">
    <property type="protein sequence ID" value="PIP04818.1"/>
    <property type="molecule type" value="Genomic_DNA"/>
</dbReference>
<dbReference type="Gene3D" id="3.40.1550.20">
    <property type="entry name" value="Transcriptional regulator MraZ domain"/>
    <property type="match status" value="1"/>
</dbReference>
<proteinExistence type="inferred from homology"/>
<keyword evidence="2 7" id="KW-0963">Cytoplasm</keyword>
<feature type="domain" description="SpoVT-AbrB" evidence="8">
    <location>
        <begin position="5"/>
        <end position="47"/>
    </location>
</feature>
<accession>A0A2G9XCU3</accession>
<evidence type="ECO:0000259" key="8">
    <source>
        <dbReference type="PROSITE" id="PS51740"/>
    </source>
</evidence>
<dbReference type="PANTHER" id="PTHR34701:SF1">
    <property type="entry name" value="TRANSCRIPTIONAL REGULATOR MRAZ"/>
    <property type="match status" value="1"/>
</dbReference>
<evidence type="ECO:0000256" key="7">
    <source>
        <dbReference type="HAMAP-Rule" id="MF_01008"/>
    </source>
</evidence>
<comment type="caution">
    <text evidence="9">The sequence shown here is derived from an EMBL/GenBank/DDBJ whole genome shotgun (WGS) entry which is preliminary data.</text>
</comment>
<keyword evidence="5 7" id="KW-0238">DNA-binding</keyword>
<dbReference type="GO" id="GO:0009295">
    <property type="term" value="C:nucleoid"/>
    <property type="evidence" value="ECO:0007669"/>
    <property type="project" value="UniProtKB-SubCell"/>
</dbReference>
<dbReference type="InterPro" id="IPR003444">
    <property type="entry name" value="MraZ"/>
</dbReference>
<dbReference type="InterPro" id="IPR020603">
    <property type="entry name" value="MraZ_dom"/>
</dbReference>